<keyword evidence="4" id="KW-1185">Reference proteome</keyword>
<reference evidence="4" key="1">
    <citation type="journal article" date="2019" name="Int. J. Syst. Evol. Microbiol.">
        <title>The Global Catalogue of Microorganisms (GCM) 10K type strain sequencing project: providing services to taxonomists for standard genome sequencing and annotation.</title>
        <authorList>
            <consortium name="The Broad Institute Genomics Platform"/>
            <consortium name="The Broad Institute Genome Sequencing Center for Infectious Disease"/>
            <person name="Wu L."/>
            <person name="Ma J."/>
        </authorList>
    </citation>
    <scope>NUCLEOTIDE SEQUENCE [LARGE SCALE GENOMIC DNA]</scope>
    <source>
        <strain evidence="4">ICMP 6774ER</strain>
    </source>
</reference>
<feature type="region of interest" description="Disordered" evidence="1">
    <location>
        <begin position="326"/>
        <end position="366"/>
    </location>
</feature>
<dbReference type="Gene3D" id="1.10.8.50">
    <property type="match status" value="1"/>
</dbReference>
<keyword evidence="2" id="KW-0472">Membrane</keyword>
<organism evidence="3 4">
    <name type="scientific">Nonomuraea mangrovi</name>
    <dbReference type="NCBI Taxonomy" id="2316207"/>
    <lineage>
        <taxon>Bacteria</taxon>
        <taxon>Bacillati</taxon>
        <taxon>Actinomycetota</taxon>
        <taxon>Actinomycetes</taxon>
        <taxon>Streptosporangiales</taxon>
        <taxon>Streptosporangiaceae</taxon>
        <taxon>Nonomuraea</taxon>
    </lineage>
</organism>
<name>A0ABW4TAK6_9ACTN</name>
<sequence length="457" mass="46815">MLLPSGASALALALHHTPRPDLSAPAFPAVSPVGWPSGWPPPDALLPGWLTSAGLGTWTAVLLVSLSTLAGAWLARRNARKITVWLAVASALMLITALIELLPDAWREASDTNTPLWLLGLATVFGFAVITYFTRKGCGHSHESARRGKHAPGLHRRVTRVVGAALFGGVGTAAALTVHRVVEGATLALAASAVVVAALMVHSASEGLALTALLDLGRQRLAPWLLASCLSPALGVALATLAPLPPAVVPLLLGMITGVLLRTAVVGLKLAGNANGGRLSRRHLILASAAVLATTVLLLSAQTVLEDGSPSAADIPAAAPAAASRTVTNAQAGGMEEAEGPAEPDSLTGDGGGPSPAPPTDLHSGEPVLSRDQLRQAVASGRLSLAELLRRTDATAVATPIGWLLQVMPGCSADRIGTLLELGEIAADASMGELTNRQRRYLLRTFAPAPDPSESAE</sequence>
<keyword evidence="2" id="KW-1133">Transmembrane helix</keyword>
<feature type="compositionally biased region" description="Low complexity" evidence="1">
    <location>
        <begin position="326"/>
        <end position="335"/>
    </location>
</feature>
<dbReference type="Proteomes" id="UP001597368">
    <property type="component" value="Unassembled WGS sequence"/>
</dbReference>
<feature type="transmembrane region" description="Helical" evidence="2">
    <location>
        <begin position="82"/>
        <end position="102"/>
    </location>
</feature>
<proteinExistence type="predicted"/>
<evidence type="ECO:0000256" key="1">
    <source>
        <dbReference type="SAM" id="MobiDB-lite"/>
    </source>
</evidence>
<evidence type="ECO:0000313" key="4">
    <source>
        <dbReference type="Proteomes" id="UP001597368"/>
    </source>
</evidence>
<feature type="transmembrane region" description="Helical" evidence="2">
    <location>
        <begin position="47"/>
        <end position="75"/>
    </location>
</feature>
<comment type="caution">
    <text evidence="3">The sequence shown here is derived from an EMBL/GenBank/DDBJ whole genome shotgun (WGS) entry which is preliminary data.</text>
</comment>
<feature type="transmembrane region" description="Helical" evidence="2">
    <location>
        <begin position="284"/>
        <end position="305"/>
    </location>
</feature>
<feature type="transmembrane region" description="Helical" evidence="2">
    <location>
        <begin position="248"/>
        <end position="272"/>
    </location>
</feature>
<evidence type="ECO:0000256" key="2">
    <source>
        <dbReference type="SAM" id="Phobius"/>
    </source>
</evidence>
<accession>A0ABW4TAK6</accession>
<feature type="transmembrane region" description="Helical" evidence="2">
    <location>
        <begin position="114"/>
        <end position="133"/>
    </location>
</feature>
<evidence type="ECO:0000313" key="3">
    <source>
        <dbReference type="EMBL" id="MFD1938437.1"/>
    </source>
</evidence>
<feature type="transmembrane region" description="Helical" evidence="2">
    <location>
        <begin position="221"/>
        <end position="242"/>
    </location>
</feature>
<feature type="transmembrane region" description="Helical" evidence="2">
    <location>
        <begin position="154"/>
        <end position="178"/>
    </location>
</feature>
<gene>
    <name evidence="3" type="ORF">ACFSKW_43885</name>
</gene>
<dbReference type="RefSeq" id="WP_379580448.1">
    <property type="nucleotide sequence ID" value="NZ_JBHUFV010000068.1"/>
</dbReference>
<evidence type="ECO:0008006" key="5">
    <source>
        <dbReference type="Google" id="ProtNLM"/>
    </source>
</evidence>
<keyword evidence="2" id="KW-0812">Transmembrane</keyword>
<protein>
    <recommendedName>
        <fullName evidence="5">Zinc transporter ZupT</fullName>
    </recommendedName>
</protein>
<dbReference type="EMBL" id="JBHUFV010000068">
    <property type="protein sequence ID" value="MFD1938437.1"/>
    <property type="molecule type" value="Genomic_DNA"/>
</dbReference>